<evidence type="ECO:0000313" key="2">
    <source>
        <dbReference type="Proteomes" id="UP000244334"/>
    </source>
</evidence>
<dbReference type="RefSeq" id="WP_261791577.1">
    <property type="nucleotide sequence ID" value="NZ_LJAM02000741.1"/>
</dbReference>
<dbReference type="EMBL" id="LJAM02000741">
    <property type="protein sequence ID" value="RAP69489.1"/>
    <property type="molecule type" value="Genomic_DNA"/>
</dbReference>
<name>A0A328TG57_9GAMM</name>
<gene>
    <name evidence="1" type="ORF">ACZ87_03724</name>
</gene>
<dbReference type="AlphaFoldDB" id="A0A328TG57"/>
<comment type="caution">
    <text evidence="1">The sequence shown here is derived from an EMBL/GenBank/DDBJ whole genome shotgun (WGS) entry which is preliminary data.</text>
</comment>
<protein>
    <submittedName>
        <fullName evidence="1">Uncharacterized protein</fullName>
    </submittedName>
</protein>
<accession>A0A328TG57</accession>
<dbReference type="Proteomes" id="UP000244334">
    <property type="component" value="Unassembled WGS sequence"/>
</dbReference>
<keyword evidence="2" id="KW-1185">Reference proteome</keyword>
<reference evidence="1" key="1">
    <citation type="submission" date="2018-04" db="EMBL/GenBank/DDBJ databases">
        <title>Genomes of the Obligate Erwinia dacicola and Facultative Enterobacter sp. OLF Endosymbionts of the Olive Fruit fly, Bactrocera oleae.</title>
        <authorList>
            <person name="Estes A.M."/>
            <person name="Hearn D.J."/>
            <person name="Agarwal S."/>
            <person name="Pierson E.A."/>
            <person name="Dunning-Hotopp J.C."/>
        </authorList>
    </citation>
    <scope>NUCLEOTIDE SEQUENCE [LARGE SCALE GENOMIC DNA]</scope>
    <source>
        <strain evidence="1">Oroville</strain>
    </source>
</reference>
<sequence length="44" mass="4837">MKVIIEQDDTGVSTRIMGEGVCTQAEAREAEFIHKAMVESVKVV</sequence>
<proteinExistence type="predicted"/>
<evidence type="ECO:0000313" key="1">
    <source>
        <dbReference type="EMBL" id="RAP69489.1"/>
    </source>
</evidence>
<organism evidence="1 2">
    <name type="scientific">Candidatus Erwinia dacicola</name>
    <dbReference type="NCBI Taxonomy" id="252393"/>
    <lineage>
        <taxon>Bacteria</taxon>
        <taxon>Pseudomonadati</taxon>
        <taxon>Pseudomonadota</taxon>
        <taxon>Gammaproteobacteria</taxon>
        <taxon>Enterobacterales</taxon>
        <taxon>Erwiniaceae</taxon>
        <taxon>Erwinia</taxon>
    </lineage>
</organism>